<organism evidence="1">
    <name type="scientific">mine drainage metagenome</name>
    <dbReference type="NCBI Taxonomy" id="410659"/>
    <lineage>
        <taxon>unclassified sequences</taxon>
        <taxon>metagenomes</taxon>
        <taxon>ecological metagenomes</taxon>
    </lineage>
</organism>
<proteinExistence type="predicted"/>
<protein>
    <submittedName>
        <fullName evidence="1">Uncharacterized protein</fullName>
    </submittedName>
</protein>
<gene>
    <name evidence="1" type="ORF">CARN3_0540</name>
</gene>
<accession>E6PXE3</accession>
<dbReference type="AlphaFoldDB" id="E6PXE3"/>
<comment type="caution">
    <text evidence="1">The sequence shown here is derived from an EMBL/GenBank/DDBJ whole genome shotgun (WGS) entry which is preliminary data.</text>
</comment>
<sequence>MRSQAKVRIAHGSAAGDVAARIGRLDHLSRLEHNVGMGRAEFRGKPTFQSARNDGRKPFATDKINAGIPVCQLAKPGRSIGQHQLMKAIRRVQPKPQTHRAAHRKPAKSRLRYLQSIEQREDIEAKRFYAYRAVWNRRSTVTTRIQAQHPKVSAQTGNDLLPHGEAHAERVSQHQHGGAGFAAQIVVQFRIWQMDKRHGLRALALEACGVVAAVAIGFVGRCAATANRGCRVVGQGLLLCILHRQRAVGDQWAVGDHGHGQWRGGRRRGNFGRGNCFASIHESRCSMSAVAERLFGRGSAAAEGRLGLAQFLTVQRLDFQLTRGDKWSIRRGKSDIGRQHDFVRFAHLNPSSFQCSASLARQKNGQWRARSVTAR</sequence>
<name>E6PXE3_9ZZZZ</name>
<dbReference type="EMBL" id="CABN01000033">
    <property type="protein sequence ID" value="CBH99602.1"/>
    <property type="molecule type" value="Genomic_DNA"/>
</dbReference>
<reference evidence="1" key="1">
    <citation type="submission" date="2009-10" db="EMBL/GenBank/DDBJ databases">
        <title>Diversity of trophic interactions inside an arsenic-rich microbial ecosystem.</title>
        <authorList>
            <person name="Bertin P.N."/>
            <person name="Heinrich-Salmeron A."/>
            <person name="Pelletier E."/>
            <person name="Goulhen-Chollet F."/>
            <person name="Arsene-Ploetze F."/>
            <person name="Gallien S."/>
            <person name="Calteau A."/>
            <person name="Vallenet D."/>
            <person name="Casiot C."/>
            <person name="Chane-Woon-Ming B."/>
            <person name="Giloteaux L."/>
            <person name="Barakat M."/>
            <person name="Bonnefoy V."/>
            <person name="Bruneel O."/>
            <person name="Chandler M."/>
            <person name="Cleiss J."/>
            <person name="Duran R."/>
            <person name="Elbaz-Poulichet F."/>
            <person name="Fonknechten N."/>
            <person name="Lauga B."/>
            <person name="Mornico D."/>
            <person name="Ortet P."/>
            <person name="Schaeffer C."/>
            <person name="Siguier P."/>
            <person name="Alexander Thil Smith A."/>
            <person name="Van Dorsselaer A."/>
            <person name="Weissenbach J."/>
            <person name="Medigue C."/>
            <person name="Le Paslier D."/>
        </authorList>
    </citation>
    <scope>NUCLEOTIDE SEQUENCE</scope>
</reference>
<evidence type="ECO:0000313" key="1">
    <source>
        <dbReference type="EMBL" id="CBH99602.1"/>
    </source>
</evidence>